<dbReference type="PROSITE" id="PS50846">
    <property type="entry name" value="HMA_2"/>
    <property type="match status" value="1"/>
</dbReference>
<evidence type="ECO:0000256" key="16">
    <source>
        <dbReference type="SAM" id="MobiDB-lite"/>
    </source>
</evidence>
<evidence type="ECO:0000256" key="12">
    <source>
        <dbReference type="ARBA" id="ARBA00022989"/>
    </source>
</evidence>
<dbReference type="InterPro" id="IPR027256">
    <property type="entry name" value="P-typ_ATPase_IB"/>
</dbReference>
<evidence type="ECO:0000256" key="11">
    <source>
        <dbReference type="ARBA" id="ARBA00022967"/>
    </source>
</evidence>
<evidence type="ECO:0000256" key="10">
    <source>
        <dbReference type="ARBA" id="ARBA00022842"/>
    </source>
</evidence>
<dbReference type="Proteomes" id="UP000600449">
    <property type="component" value="Unassembled WGS sequence"/>
</dbReference>
<dbReference type="SUPFAM" id="SSF56784">
    <property type="entry name" value="HAD-like"/>
    <property type="match status" value="1"/>
</dbReference>
<feature type="transmembrane region" description="Helical" evidence="15">
    <location>
        <begin position="121"/>
        <end position="141"/>
    </location>
</feature>
<dbReference type="InterPro" id="IPR023214">
    <property type="entry name" value="HAD_sf"/>
</dbReference>
<dbReference type="GO" id="GO:0043682">
    <property type="term" value="F:P-type divalent copper transporter activity"/>
    <property type="evidence" value="ECO:0007669"/>
    <property type="project" value="TreeGrafter"/>
</dbReference>
<feature type="region of interest" description="Disordered" evidence="16">
    <location>
        <begin position="746"/>
        <end position="767"/>
    </location>
</feature>
<evidence type="ECO:0000256" key="8">
    <source>
        <dbReference type="ARBA" id="ARBA00022741"/>
    </source>
</evidence>
<keyword evidence="7 15" id="KW-0479">Metal-binding</keyword>
<evidence type="ECO:0000256" key="1">
    <source>
        <dbReference type="ARBA" id="ARBA00004651"/>
    </source>
</evidence>
<keyword evidence="9 15" id="KW-0067">ATP-binding</keyword>
<feature type="transmembrane region" description="Helical" evidence="15">
    <location>
        <begin position="720"/>
        <end position="738"/>
    </location>
</feature>
<dbReference type="InterPro" id="IPR059000">
    <property type="entry name" value="ATPase_P-type_domA"/>
</dbReference>
<comment type="similarity">
    <text evidence="2 15">Belongs to the cation transport ATPase (P-type) (TC 3.A.3) family. Type IB subfamily.</text>
</comment>
<dbReference type="InterPro" id="IPR023298">
    <property type="entry name" value="ATPase_P-typ_TM_dom_sf"/>
</dbReference>
<feature type="domain" description="HMA" evidence="17">
    <location>
        <begin position="34"/>
        <end position="99"/>
    </location>
</feature>
<keyword evidence="5" id="KW-0597">Phosphoprotein</keyword>
<evidence type="ECO:0000313" key="18">
    <source>
        <dbReference type="EMBL" id="GGK49869.1"/>
    </source>
</evidence>
<dbReference type="Pfam" id="PF00403">
    <property type="entry name" value="HMA"/>
    <property type="match status" value="1"/>
</dbReference>
<feature type="transmembrane region" description="Helical" evidence="15">
    <location>
        <begin position="186"/>
        <end position="205"/>
    </location>
</feature>
<name>A0A917QHX7_9HYPH</name>
<keyword evidence="19" id="KW-1185">Reference proteome</keyword>
<evidence type="ECO:0000256" key="3">
    <source>
        <dbReference type="ARBA" id="ARBA00022448"/>
    </source>
</evidence>
<dbReference type="CDD" id="cd00371">
    <property type="entry name" value="HMA"/>
    <property type="match status" value="1"/>
</dbReference>
<dbReference type="Gene3D" id="3.30.70.100">
    <property type="match status" value="1"/>
</dbReference>
<dbReference type="Gene3D" id="3.40.50.1000">
    <property type="entry name" value="HAD superfamily/HAD-like"/>
    <property type="match status" value="1"/>
</dbReference>
<dbReference type="InterPro" id="IPR008250">
    <property type="entry name" value="ATPase_P-typ_transduc_dom_A_sf"/>
</dbReference>
<evidence type="ECO:0000256" key="15">
    <source>
        <dbReference type="RuleBase" id="RU362081"/>
    </source>
</evidence>
<dbReference type="Gene3D" id="3.40.1110.10">
    <property type="entry name" value="Calcium-transporting ATPase, cytoplasmic domain N"/>
    <property type="match status" value="1"/>
</dbReference>
<keyword evidence="11" id="KW-1278">Translocase</keyword>
<dbReference type="AlphaFoldDB" id="A0A917QHX7"/>
<dbReference type="GO" id="GO:0005886">
    <property type="term" value="C:plasma membrane"/>
    <property type="evidence" value="ECO:0007669"/>
    <property type="project" value="UniProtKB-SubCell"/>
</dbReference>
<comment type="subcellular location">
    <subcellularLocation>
        <location evidence="1">Cell membrane</location>
        <topology evidence="1">Multi-pass membrane protein</topology>
    </subcellularLocation>
</comment>
<organism evidence="18 19">
    <name type="scientific">Salinarimonas ramus</name>
    <dbReference type="NCBI Taxonomy" id="690164"/>
    <lineage>
        <taxon>Bacteria</taxon>
        <taxon>Pseudomonadati</taxon>
        <taxon>Pseudomonadota</taxon>
        <taxon>Alphaproteobacteria</taxon>
        <taxon>Hyphomicrobiales</taxon>
        <taxon>Salinarimonadaceae</taxon>
        <taxon>Salinarimonas</taxon>
    </lineage>
</organism>
<evidence type="ECO:0000256" key="14">
    <source>
        <dbReference type="ARBA" id="ARBA00023136"/>
    </source>
</evidence>
<dbReference type="InterPro" id="IPR018303">
    <property type="entry name" value="ATPase_P-typ_P_site"/>
</dbReference>
<dbReference type="GO" id="GO:0005507">
    <property type="term" value="F:copper ion binding"/>
    <property type="evidence" value="ECO:0007669"/>
    <property type="project" value="TreeGrafter"/>
</dbReference>
<dbReference type="PANTHER" id="PTHR43520:SF5">
    <property type="entry name" value="CATION-TRANSPORTING P-TYPE ATPASE-RELATED"/>
    <property type="match status" value="1"/>
</dbReference>
<keyword evidence="12 15" id="KW-1133">Transmembrane helix</keyword>
<protein>
    <submittedName>
        <fullName evidence="18">Nitrogen fixation protein FixI</fullName>
    </submittedName>
</protein>
<keyword evidence="13" id="KW-0406">Ion transport</keyword>
<evidence type="ECO:0000256" key="13">
    <source>
        <dbReference type="ARBA" id="ARBA00023065"/>
    </source>
</evidence>
<dbReference type="SUPFAM" id="SSF55008">
    <property type="entry name" value="HMA, heavy metal-associated domain"/>
    <property type="match status" value="1"/>
</dbReference>
<proteinExistence type="inferred from homology"/>
<evidence type="ECO:0000256" key="2">
    <source>
        <dbReference type="ARBA" id="ARBA00006024"/>
    </source>
</evidence>
<evidence type="ECO:0000256" key="5">
    <source>
        <dbReference type="ARBA" id="ARBA00022553"/>
    </source>
</evidence>
<keyword evidence="4 15" id="KW-1003">Cell membrane</keyword>
<dbReference type="NCBIfam" id="TIGR01494">
    <property type="entry name" value="ATPase_P-type"/>
    <property type="match status" value="1"/>
</dbReference>
<accession>A0A917QHX7</accession>
<feature type="transmembrane region" description="Helical" evidence="15">
    <location>
        <begin position="698"/>
        <end position="714"/>
    </location>
</feature>
<keyword evidence="6 15" id="KW-0812">Transmembrane</keyword>
<dbReference type="InterPro" id="IPR036163">
    <property type="entry name" value="HMA_dom_sf"/>
</dbReference>
<feature type="transmembrane region" description="Helical" evidence="15">
    <location>
        <begin position="211"/>
        <end position="232"/>
    </location>
</feature>
<comment type="caution">
    <text evidence="18">The sequence shown here is derived from an EMBL/GenBank/DDBJ whole genome shotgun (WGS) entry which is preliminary data.</text>
</comment>
<sequence>MIPVSVSPALAAGVPTTDRVDYSAFVTPAEDGACRLDLAVDGITCAACIREIEDGVAGAPGLRAARLNYTTRRLTVTLDEGADAAAAVARLERLGYRAYPFTQSREEAIESAETKDLLTRLGVAAFAAMNIMLLSVSVWSGNVSDIDPETRDLFHWLSALIAIPAVAYSGQPFFKAAIRSIRAGGLGMDVPISLGVLLAVGVSLWETAHSATHAYFDSAVMLLAFLLAGRVLDQAMRKRTRAVAGNLIALRGDTARRIDADGGVTEIPVLAVKAGERLAVRPGDRIAVDGIVEEGTSEIDASLVTGETAHEPVAPGATVHSGTLNVSGALVVRATAAAESSLVAEVNKLLDAALLAKSRYVRIADRAARLYSPVVHATALLTALGWLAYGAGPHFAILTAVAVLIITCPCALGLAVPAVQVVVSGALFKAGVLLSAGDGVERIAACDTVVLDKTGTLTTPEARIANRADAPDDLLALAARLAQTSSHPLARALMLAASRDGLDTSPLADAREEPGRGVVARFEGVEARLGSADFCGAREEAARALAADPDATAIAVSLGERRAVLTLRQTLKDDAAATVARLKGMGLAVLIVSGDREGPVSRAAAAVGIETWHAGAKPGDKTALIESLTAQGRRVLMVGDGLNDAPALAAAHASLSPISASHLAQTCADALVVGDRLLPVADAVALTRRALRIMRQNLWLATLYNLVAVPIAVAGFVTPLVAALAMSGSSIVVTVNALRAQARTRSRAPVRAGRSAAPRRRLEEVAP</sequence>
<evidence type="ECO:0000256" key="6">
    <source>
        <dbReference type="ARBA" id="ARBA00022692"/>
    </source>
</evidence>
<dbReference type="PANTHER" id="PTHR43520">
    <property type="entry name" value="ATP7, ISOFORM B"/>
    <property type="match status" value="1"/>
</dbReference>
<evidence type="ECO:0000256" key="7">
    <source>
        <dbReference type="ARBA" id="ARBA00022723"/>
    </source>
</evidence>
<dbReference type="PROSITE" id="PS00154">
    <property type="entry name" value="ATPASE_E1_E2"/>
    <property type="match status" value="1"/>
</dbReference>
<dbReference type="Pfam" id="PF00702">
    <property type="entry name" value="Hydrolase"/>
    <property type="match status" value="1"/>
</dbReference>
<dbReference type="PRINTS" id="PR00119">
    <property type="entry name" value="CATATPASE"/>
</dbReference>
<dbReference type="EMBL" id="BMMF01000014">
    <property type="protein sequence ID" value="GGK49869.1"/>
    <property type="molecule type" value="Genomic_DNA"/>
</dbReference>
<keyword evidence="10" id="KW-0460">Magnesium</keyword>
<evidence type="ECO:0000313" key="19">
    <source>
        <dbReference type="Proteomes" id="UP000600449"/>
    </source>
</evidence>
<dbReference type="GO" id="GO:0055070">
    <property type="term" value="P:copper ion homeostasis"/>
    <property type="evidence" value="ECO:0007669"/>
    <property type="project" value="TreeGrafter"/>
</dbReference>
<keyword evidence="14 15" id="KW-0472">Membrane</keyword>
<keyword evidence="8 15" id="KW-0547">Nucleotide-binding</keyword>
<dbReference type="InterPro" id="IPR023299">
    <property type="entry name" value="ATPase_P-typ_cyto_dom_N"/>
</dbReference>
<reference evidence="18 19" key="1">
    <citation type="journal article" date="2014" name="Int. J. Syst. Evol. Microbiol.">
        <title>Complete genome sequence of Corynebacterium casei LMG S-19264T (=DSM 44701T), isolated from a smear-ripened cheese.</title>
        <authorList>
            <consortium name="US DOE Joint Genome Institute (JGI-PGF)"/>
            <person name="Walter F."/>
            <person name="Albersmeier A."/>
            <person name="Kalinowski J."/>
            <person name="Ruckert C."/>
        </authorList>
    </citation>
    <scope>NUCLEOTIDE SEQUENCE [LARGE SCALE GENOMIC DNA]</scope>
    <source>
        <strain evidence="18 19">CGMCC 1.9161</strain>
    </source>
</reference>
<gene>
    <name evidence="18" type="primary">fixI</name>
    <name evidence="18" type="ORF">GCM10011322_41110</name>
</gene>
<dbReference type="InterPro" id="IPR001757">
    <property type="entry name" value="P_typ_ATPase"/>
</dbReference>
<dbReference type="GO" id="GO:0016887">
    <property type="term" value="F:ATP hydrolysis activity"/>
    <property type="evidence" value="ECO:0007669"/>
    <property type="project" value="InterPro"/>
</dbReference>
<keyword evidence="3" id="KW-0813">Transport</keyword>
<feature type="transmembrane region" description="Helical" evidence="15">
    <location>
        <begin position="370"/>
        <end position="389"/>
    </location>
</feature>
<evidence type="ECO:0000256" key="4">
    <source>
        <dbReference type="ARBA" id="ARBA00022475"/>
    </source>
</evidence>
<dbReference type="InterPro" id="IPR036412">
    <property type="entry name" value="HAD-like_sf"/>
</dbReference>
<dbReference type="SUPFAM" id="SSF81653">
    <property type="entry name" value="Calcium ATPase, transduction domain A"/>
    <property type="match status" value="1"/>
</dbReference>
<evidence type="ECO:0000256" key="9">
    <source>
        <dbReference type="ARBA" id="ARBA00022840"/>
    </source>
</evidence>
<evidence type="ECO:0000259" key="17">
    <source>
        <dbReference type="PROSITE" id="PS50846"/>
    </source>
</evidence>
<dbReference type="Gene3D" id="2.70.150.10">
    <property type="entry name" value="Calcium-transporting ATPase, cytoplasmic transduction domain A"/>
    <property type="match status" value="1"/>
</dbReference>
<dbReference type="NCBIfam" id="TIGR01511">
    <property type="entry name" value="ATPase-IB1_Cu"/>
    <property type="match status" value="1"/>
</dbReference>
<dbReference type="GO" id="GO:0005524">
    <property type="term" value="F:ATP binding"/>
    <property type="evidence" value="ECO:0007669"/>
    <property type="project" value="UniProtKB-UniRule"/>
</dbReference>
<feature type="transmembrane region" description="Helical" evidence="15">
    <location>
        <begin position="395"/>
        <end position="419"/>
    </location>
</feature>
<dbReference type="SUPFAM" id="SSF81665">
    <property type="entry name" value="Calcium ATPase, transmembrane domain M"/>
    <property type="match status" value="1"/>
</dbReference>
<feature type="transmembrane region" description="Helical" evidence="15">
    <location>
        <begin position="153"/>
        <end position="174"/>
    </location>
</feature>
<dbReference type="InterPro" id="IPR006121">
    <property type="entry name" value="HMA_dom"/>
</dbReference>
<dbReference type="NCBIfam" id="TIGR01525">
    <property type="entry name" value="ATPase-IB_hvy"/>
    <property type="match status" value="1"/>
</dbReference>
<dbReference type="Pfam" id="PF00122">
    <property type="entry name" value="E1-E2_ATPase"/>
    <property type="match status" value="1"/>
</dbReference>